<gene>
    <name evidence="1" type="ORF">AK812_SmicGene48546</name>
</gene>
<dbReference type="OrthoDB" id="186626at2759"/>
<keyword evidence="2" id="KW-1185">Reference proteome</keyword>
<sequence length="43" mass="4861">ATSTVGARWLVEKRFYPDLVFLDSAHELDETFLEHLLLGSQGV</sequence>
<feature type="non-terminal residue" evidence="1">
    <location>
        <position position="1"/>
    </location>
</feature>
<reference evidence="1 2" key="1">
    <citation type="submission" date="2016-02" db="EMBL/GenBank/DDBJ databases">
        <title>Genome analysis of coral dinoflagellate symbionts highlights evolutionary adaptations to a symbiotic lifestyle.</title>
        <authorList>
            <person name="Aranda M."/>
            <person name="Li Y."/>
            <person name="Liew Y.J."/>
            <person name="Baumgarten S."/>
            <person name="Simakov O."/>
            <person name="Wilson M."/>
            <person name="Piel J."/>
            <person name="Ashoor H."/>
            <person name="Bougouffa S."/>
            <person name="Bajic V.B."/>
            <person name="Ryu T."/>
            <person name="Ravasi T."/>
            <person name="Bayer T."/>
            <person name="Micklem G."/>
            <person name="Kim H."/>
            <person name="Bhak J."/>
            <person name="Lajeunesse T.C."/>
            <person name="Voolstra C.R."/>
        </authorList>
    </citation>
    <scope>NUCLEOTIDE SEQUENCE [LARGE SCALE GENOMIC DNA]</scope>
    <source>
        <strain evidence="1 2">CCMP2467</strain>
    </source>
</reference>
<accession>A0A1Q9B3Y3</accession>
<evidence type="ECO:0000313" key="2">
    <source>
        <dbReference type="Proteomes" id="UP000186817"/>
    </source>
</evidence>
<protein>
    <submittedName>
        <fullName evidence="1">Uncharacterized protein</fullName>
    </submittedName>
</protein>
<name>A0A1Q9B3Y3_SYMMI</name>
<organism evidence="1 2">
    <name type="scientific">Symbiodinium microadriaticum</name>
    <name type="common">Dinoflagellate</name>
    <name type="synonym">Zooxanthella microadriatica</name>
    <dbReference type="NCBI Taxonomy" id="2951"/>
    <lineage>
        <taxon>Eukaryota</taxon>
        <taxon>Sar</taxon>
        <taxon>Alveolata</taxon>
        <taxon>Dinophyceae</taxon>
        <taxon>Suessiales</taxon>
        <taxon>Symbiodiniaceae</taxon>
        <taxon>Symbiodinium</taxon>
    </lineage>
</organism>
<proteinExistence type="predicted"/>
<dbReference type="Proteomes" id="UP000186817">
    <property type="component" value="Unassembled WGS sequence"/>
</dbReference>
<comment type="caution">
    <text evidence="1">The sequence shown here is derived from an EMBL/GenBank/DDBJ whole genome shotgun (WGS) entry which is preliminary data.</text>
</comment>
<evidence type="ECO:0000313" key="1">
    <source>
        <dbReference type="EMBL" id="OLP62875.1"/>
    </source>
</evidence>
<dbReference type="EMBL" id="LSRX01008194">
    <property type="protein sequence ID" value="OLP62875.1"/>
    <property type="molecule type" value="Genomic_DNA"/>
</dbReference>
<dbReference type="AlphaFoldDB" id="A0A1Q9B3Y3"/>